<keyword evidence="1" id="KW-0479">Metal-binding</keyword>
<gene>
    <name evidence="10" type="ORF">GBAR_LOCUS4567</name>
</gene>
<organism evidence="10 11">
    <name type="scientific">Geodia barretti</name>
    <name type="common">Barrett's horny sponge</name>
    <dbReference type="NCBI Taxonomy" id="519541"/>
    <lineage>
        <taxon>Eukaryota</taxon>
        <taxon>Metazoa</taxon>
        <taxon>Porifera</taxon>
        <taxon>Demospongiae</taxon>
        <taxon>Heteroscleromorpha</taxon>
        <taxon>Tetractinellida</taxon>
        <taxon>Astrophorina</taxon>
        <taxon>Geodiidae</taxon>
        <taxon>Geodia</taxon>
    </lineage>
</organism>
<evidence type="ECO:0000259" key="7">
    <source>
        <dbReference type="PROSITE" id="PS50135"/>
    </source>
</evidence>
<dbReference type="EMBL" id="CASHTH010000661">
    <property type="protein sequence ID" value="CAI8006129.1"/>
    <property type="molecule type" value="Genomic_DNA"/>
</dbReference>
<feature type="coiled-coil region" evidence="5">
    <location>
        <begin position="1325"/>
        <end position="1359"/>
    </location>
</feature>
<dbReference type="PROSITE" id="PS51284">
    <property type="entry name" value="DOC"/>
    <property type="match status" value="1"/>
</dbReference>
<sequence length="2922" mass="324825">MGNASSSEDVEEEHVLPCVSPQVQTGEDSTTADESLTNFSSLFQPDSLYKALLAIREPPGSALSRKKDGMIRWLSGLADKDEYSVNMVQVVEHLTGKGVSREEAVEFFSEVDREGEGHVDIAYLLMVLKDRPVDPMQALVPCHQMPGPLEVYLSSKCGQSEAGRKLVQFLQARRVQPVSLVVSSMNQIINHQVTREKLVQGRYHMLLQREEDFMEEGGKDDGFSSRERVVVSKCYSKIESSSSQHQIKHLTDNRMDSYWQSSGSPRSHWIRLCMLPGMAVRELAVSVQSGDDSYMPRTIVVSVGSSDNRLAEIKTVQVPRDKTGPVLLVRNLGRVYQYVQINIRGCHSDGCDCRVRGLHVKGTKVVEEHKKPSVLDTMATWYINLLASTAQAAFPVAPQLRQTLMSHSRSALGSLQPLVLSPTSHARPKFLSPFVIREMQTMLGTLSSAEEASDLIPTDSLEVLLTFSVAHGNVNSILDCLHILKGFRSTELKLEKLLHNMEDVKKTKYLLHSEAVMLSVVSCSGGSKDENHKPENLLTNDISNTSAAPYVSAGKTTVAAVIQQKDGLVMSPTRLVVQVPSAENAASLCLLFLLEEEPQKEWLETLDNHKGWNEEEYCQLLQEKEGSGLLARMEFSKETPQMDMPPDVSRRGKSLVVVMRTTAKEVEAVALQAVGVFGHCTSAEEERDAQFFKIMDSLAPLDTEGGVTGGVVLCRVLVFLSVLLQDLARLMHRRRLASLEPSMISEPHLAVEDLSLQKIWRIYLPLASTTEDPHLSLLVLWLLKSALPFIQPEKPSKEGDGGSESTSSAILSHLCTLLDREEEGQSPATRSLAQEIVVKGVVVFFPDAKARRDYLLEMIESVLSERQPRSWWLKFEALCQYFSTTDANSLLCLPTKMEEGAPVDTDRASELMTTMLTVARRESQLSLSSGKPRPENLVSLLCALQASLFFWCRKNIAEDAVQKLLLKYVEKLVTASDMVLKEIAVLESGKEDKMKALQNSLLTRTLAEMLVFLPTIVKSPLPRPRLLDTLYPLVPGLQSAISSSPTASPPLAGVDSVQDLKQSVVGVWTRESSHNYENNAHTTEEFVCPSATKFVVEFDSRCVTERRYDYLEFTDVTGAKQKFDGKFNSEHWPRTAEFPGPKLQFLFHSDGSNNEWGYLFTLKAYGQAAPSLHWLLDLQLSLTRLLGQLTSATLSMKTLMTEPSEKQKEEQTEEALLTRSDLWRTLFRGGYMLGKLTRSLSEAHTASPATSELNSRLHDMANGEKGGSKQLLDRLRETEKGPYYGGDKVDRAVNAVFAALIWHCQELREELATWRGPSQPPSSLLREAFSTAEALRRELVEARQKVLEAKEEEDNGEKKAEIDEDSPLVSCHDKALFLLKFAGLSRVDQEGGIGRDEKVDNSSAVSTVGRLKQQLSLGGLAKPRRKPASFELVLSFVKNEAITEKKVHDLLQERQELARCVAQAYTFAANYLTAISVENMFELPGLMFLQQLVSNQRHFPIHYAAKLDGCGLDLENHVRKAYRLLLQQLLEGLSAFSHPPSVEYSRARLLVNIITCHLLDVQWQNYDHLLLTDLQISDFLFQSAIMSTQTDEKKRADKFEGEEAMLTRYALHTAFMEKVKELGGADVMGLQQLQLYKDSEWEGDLFIEAKTWPPSAHISVQCDGCQTLIREGLFYHNMEMKNTSFDLCPQCFKSGFRPENHSPDLLYLAMGHFSCSHCKLFILTHRFHSSSQYIDLCLGCFRKEEARGISDKWTVYLLSEVPATGSAYRYLTTDPEASKPLIYEDGWLTSTGPSVDLMVYHQQHCWLLFNSLCLNMAQCLNTKQSASQGQKSYREEACRNLLRCLRQLAFILHTAVLVKWEEEAKEKEQEKKQASKSDTSSEDKEKDGAEQPCKDEGAVSTEAATAETLSSAAPLDNGEMDIPTEREDPISAASRQMSQDGLKSTSAEKTFSLLFLNPSLYALAAVLPADVGGWNQGSEELHQTVGEQVLPALLEVSACTAFQSVTTRLAYIVTAQYMSRISPQVADQSVAIARGSGLAEAVGMGKGGMVTAEYLFSLGAGFLHKSDFSGAATIAECLLILSRAPLWREVVSQSVLAPLSTKAEEMDLSSIFALMVLAGFPKLHREGSLVQVRCKDSDQPPPVAVLTSVKEDSGTVVSCDHREPQMVKLSQCEVQDTLRGCITHSELPSLLPLLRSCLQLAKQEDDRQVEATWILALSLKALLVLMRGPASAEVVKMFLKEELMMEISKLASKATRLSWKWLAPDLEVVAIRNYQPPGSKNTDMSDGSKDGGGGEEKEMEDEGKDGGDATKDKDEEEPKDKDAKKKTGSMREEEACLEGLTDDIQDMLVVRSMPGSALSPIHEQIMQEAFQCPLPTLRALFDASGADVNKFIMSSEQYYDLESATLKPPPEIVEAAARWEVEMSSEQHEVKEIQDSLEDSGVTHLAPVPCSLSSLEAEPEKVDVTKRLKSSDLMQEDSKQQRGEGPEIGQEESFQLLQEQLRGEGASRKELLKTQQAIVILYARHLLASVLSCWPRPPHFRLSTSNLGSMDEMQLFCLLDLLMRPLSQQASSDLVDAVIHCLEPTQLVDLAVRAAEAMRRVSVGCEKRQFQHPTQGTLEEKGKVVIAGASSLSIVLHQASGEVDIASNEEMSDHYKNLSSTNSDNHRELTHIPGNTVHYQVKLKASNEANKTSCSFTVTGTQMGRFTAGLKFLKQLLTVAESGERKASTIPISKIWPNLIVVACHYTGQERLMIVCLLLRLLAVMRECPSQERLDLSALKPLWQLYTTLVKEYENKNKSQQTIAPLILRSLTELFLNVENLAERWGVSQTMVVETLTKESLETWLEKGISNVAFLSLGMGLENTASTAFAEAKRSYVPPVEEPEKEGEEDEEENEEDEKDDESSSDSSLSDSSANSFESEES</sequence>
<evidence type="ECO:0000256" key="5">
    <source>
        <dbReference type="SAM" id="Coils"/>
    </source>
</evidence>
<reference evidence="10" key="1">
    <citation type="submission" date="2023-03" db="EMBL/GenBank/DDBJ databases">
        <authorList>
            <person name="Steffen K."/>
            <person name="Cardenas P."/>
        </authorList>
    </citation>
    <scope>NUCLEOTIDE SEQUENCE</scope>
</reference>
<dbReference type="PANTHER" id="PTHR22772:SF4">
    <property type="entry name" value="ZINC FINGER ZZ-TYPE AND EF-HAND DOMAIN-CONTAINING PROTEIN 1"/>
    <property type="match status" value="1"/>
</dbReference>
<feature type="region of interest" description="Disordered" evidence="6">
    <location>
        <begin position="1"/>
        <end position="32"/>
    </location>
</feature>
<evidence type="ECO:0000256" key="3">
    <source>
        <dbReference type="ARBA" id="ARBA00022833"/>
    </source>
</evidence>
<feature type="domain" description="EF-hand" evidence="8">
    <location>
        <begin position="99"/>
        <end position="134"/>
    </location>
</feature>
<dbReference type="SUPFAM" id="SSF49785">
    <property type="entry name" value="Galactose-binding domain-like"/>
    <property type="match status" value="1"/>
</dbReference>
<feature type="region of interest" description="Disordered" evidence="6">
    <location>
        <begin position="2274"/>
        <end position="2334"/>
    </location>
</feature>
<dbReference type="Gene3D" id="3.30.60.90">
    <property type="match status" value="1"/>
</dbReference>
<evidence type="ECO:0000313" key="11">
    <source>
        <dbReference type="Proteomes" id="UP001174909"/>
    </source>
</evidence>
<dbReference type="InterPro" id="IPR002048">
    <property type="entry name" value="EF_hand_dom"/>
</dbReference>
<feature type="domain" description="DOC" evidence="9">
    <location>
        <begin position="208"/>
        <end position="387"/>
    </location>
</feature>
<evidence type="ECO:0000256" key="2">
    <source>
        <dbReference type="ARBA" id="ARBA00022771"/>
    </source>
</evidence>
<keyword evidence="11" id="KW-1185">Reference proteome</keyword>
<feature type="region of interest" description="Disordered" evidence="6">
    <location>
        <begin position="2466"/>
        <end position="2489"/>
    </location>
</feature>
<dbReference type="SUPFAM" id="SSF49854">
    <property type="entry name" value="Spermadhesin, CUB domain"/>
    <property type="match status" value="1"/>
</dbReference>
<feature type="compositionally biased region" description="Low complexity" evidence="6">
    <location>
        <begin position="2905"/>
        <end position="2922"/>
    </location>
</feature>
<feature type="compositionally biased region" description="Basic and acidic residues" evidence="6">
    <location>
        <begin position="2304"/>
        <end position="2334"/>
    </location>
</feature>
<dbReference type="InterPro" id="IPR000433">
    <property type="entry name" value="Znf_ZZ"/>
</dbReference>
<dbReference type="InterPro" id="IPR035914">
    <property type="entry name" value="Sperma_CUB_dom_sf"/>
</dbReference>
<evidence type="ECO:0000256" key="6">
    <source>
        <dbReference type="SAM" id="MobiDB-lite"/>
    </source>
</evidence>
<dbReference type="GO" id="GO:0008270">
    <property type="term" value="F:zinc ion binding"/>
    <property type="evidence" value="ECO:0007669"/>
    <property type="project" value="UniProtKB-KW"/>
</dbReference>
<feature type="compositionally biased region" description="Polar residues" evidence="6">
    <location>
        <begin position="1243"/>
        <end position="1254"/>
    </location>
</feature>
<feature type="compositionally biased region" description="Basic and acidic residues" evidence="6">
    <location>
        <begin position="2286"/>
        <end position="2296"/>
    </location>
</feature>
<evidence type="ECO:0000313" key="10">
    <source>
        <dbReference type="EMBL" id="CAI8006129.1"/>
    </source>
</evidence>
<feature type="domain" description="ZZ-type" evidence="7">
    <location>
        <begin position="1657"/>
        <end position="1715"/>
    </location>
</feature>
<evidence type="ECO:0000259" key="8">
    <source>
        <dbReference type="PROSITE" id="PS50222"/>
    </source>
</evidence>
<dbReference type="SMART" id="SM00291">
    <property type="entry name" value="ZnF_ZZ"/>
    <property type="match status" value="2"/>
</dbReference>
<evidence type="ECO:0000256" key="1">
    <source>
        <dbReference type="ARBA" id="ARBA00022723"/>
    </source>
</evidence>
<evidence type="ECO:0000256" key="4">
    <source>
        <dbReference type="PROSITE-ProRule" id="PRU00228"/>
    </source>
</evidence>
<feature type="region of interest" description="Disordered" evidence="6">
    <location>
        <begin position="2872"/>
        <end position="2922"/>
    </location>
</feature>
<dbReference type="InterPro" id="IPR040099">
    <property type="entry name" value="ZZEF1"/>
</dbReference>
<dbReference type="Proteomes" id="UP001174909">
    <property type="component" value="Unassembled WGS sequence"/>
</dbReference>
<dbReference type="InterPro" id="IPR004939">
    <property type="entry name" value="APC_su10/DOC_dom"/>
</dbReference>
<dbReference type="PROSITE" id="PS50135">
    <property type="entry name" value="ZF_ZZ_2"/>
    <property type="match status" value="1"/>
</dbReference>
<dbReference type="Gene3D" id="2.60.120.290">
    <property type="entry name" value="Spermadhesin, CUB domain"/>
    <property type="match status" value="1"/>
</dbReference>
<feature type="compositionally biased region" description="Low complexity" evidence="6">
    <location>
        <begin position="1898"/>
        <end position="1913"/>
    </location>
</feature>
<dbReference type="PANTHER" id="PTHR22772">
    <property type="entry name" value="NOVEL ZZ TYPE ZINC FINGER DOMAIN CONTAINING PROTEIN"/>
    <property type="match status" value="1"/>
</dbReference>
<dbReference type="GO" id="GO:0005509">
    <property type="term" value="F:calcium ion binding"/>
    <property type="evidence" value="ECO:0007669"/>
    <property type="project" value="InterPro"/>
</dbReference>
<dbReference type="InterPro" id="IPR008979">
    <property type="entry name" value="Galactose-bd-like_sf"/>
</dbReference>
<dbReference type="Gene3D" id="2.60.120.260">
    <property type="entry name" value="Galactose-binding domain-like"/>
    <property type="match status" value="1"/>
</dbReference>
<accession>A0AA35W3F9</accession>
<feature type="compositionally biased region" description="Basic and acidic residues" evidence="6">
    <location>
        <begin position="1867"/>
        <end position="1897"/>
    </location>
</feature>
<dbReference type="SMART" id="SM01337">
    <property type="entry name" value="APC10"/>
    <property type="match status" value="1"/>
</dbReference>
<dbReference type="Pfam" id="PF03256">
    <property type="entry name" value="ANAPC10"/>
    <property type="match status" value="1"/>
</dbReference>
<comment type="caution">
    <text evidence="10">The sequence shown here is derived from an EMBL/GenBank/DDBJ whole genome shotgun (WGS) entry which is preliminary data.</text>
</comment>
<feature type="region of interest" description="Disordered" evidence="6">
    <location>
        <begin position="1243"/>
        <end position="1272"/>
    </location>
</feature>
<feature type="compositionally biased region" description="Basic and acidic residues" evidence="6">
    <location>
        <begin position="2466"/>
        <end position="2485"/>
    </location>
</feature>
<evidence type="ECO:0000259" key="9">
    <source>
        <dbReference type="PROSITE" id="PS51284"/>
    </source>
</evidence>
<dbReference type="InterPro" id="IPR043145">
    <property type="entry name" value="Znf_ZZ_sf"/>
</dbReference>
<keyword evidence="3" id="KW-0862">Zinc</keyword>
<dbReference type="PROSITE" id="PS50222">
    <property type="entry name" value="EF_HAND_2"/>
    <property type="match status" value="1"/>
</dbReference>
<feature type="region of interest" description="Disordered" evidence="6">
    <location>
        <begin position="1867"/>
        <end position="1924"/>
    </location>
</feature>
<keyword evidence="5" id="KW-0175">Coiled coil</keyword>
<proteinExistence type="predicted"/>
<protein>
    <submittedName>
        <fullName evidence="10">Zinc finger ZZ-type and EF-hand domain-containing protein 1</fullName>
    </submittedName>
</protein>
<feature type="compositionally biased region" description="Polar residues" evidence="6">
    <location>
        <begin position="21"/>
        <end position="32"/>
    </location>
</feature>
<dbReference type="SUPFAM" id="SSF57850">
    <property type="entry name" value="RING/U-box"/>
    <property type="match status" value="1"/>
</dbReference>
<feature type="compositionally biased region" description="Acidic residues" evidence="6">
    <location>
        <begin position="2881"/>
        <end position="2904"/>
    </location>
</feature>
<name>A0AA35W3F9_GEOBA</name>
<keyword evidence="2 4" id="KW-0863">Zinc-finger</keyword>